<gene>
    <name evidence="1" type="ORF">FNK824_LOCUS32276</name>
</gene>
<feature type="non-terminal residue" evidence="1">
    <location>
        <position position="256"/>
    </location>
</feature>
<accession>A0A819W9V0</accession>
<reference evidence="1" key="1">
    <citation type="submission" date="2021-02" db="EMBL/GenBank/DDBJ databases">
        <authorList>
            <person name="Nowell W R."/>
        </authorList>
    </citation>
    <scope>NUCLEOTIDE SEQUENCE</scope>
</reference>
<dbReference type="AlphaFoldDB" id="A0A819W9V0"/>
<evidence type="ECO:0000313" key="2">
    <source>
        <dbReference type="Proteomes" id="UP000663874"/>
    </source>
</evidence>
<name>A0A819W9V0_9BILA</name>
<protein>
    <submittedName>
        <fullName evidence="1">Uncharacterized protein</fullName>
    </submittedName>
</protein>
<proteinExistence type="predicted"/>
<sequence>MSVTTTTSSPSFVRTIWVQKDGRNEMRFTIQPHMKIIDDLTEALFGDNRDLYQAVFRGQILSPRAIIPDDIADEDLLELKLYKTGRQVPTDDDDDNEDRNIAFTQSIMIKYVKQKNNTRQLFIIIKKFSSCNNMSLPSSSHLSTMSSSSRIASSNCHSASAPADFSQSSISIMTCDSSNAGNSSSHMQQYTTARIKFLLKQQPSTYTVLKNEKKKSSICWEVFGFPAKKLENTKEYKKIDGFTSCEKCYETFSYTS</sequence>
<dbReference type="EMBL" id="CAJOBE010010960">
    <property type="protein sequence ID" value="CAF4120467.1"/>
    <property type="molecule type" value="Genomic_DNA"/>
</dbReference>
<dbReference type="Proteomes" id="UP000663874">
    <property type="component" value="Unassembled WGS sequence"/>
</dbReference>
<organism evidence="1 2">
    <name type="scientific">Rotaria sordida</name>
    <dbReference type="NCBI Taxonomy" id="392033"/>
    <lineage>
        <taxon>Eukaryota</taxon>
        <taxon>Metazoa</taxon>
        <taxon>Spiralia</taxon>
        <taxon>Gnathifera</taxon>
        <taxon>Rotifera</taxon>
        <taxon>Eurotatoria</taxon>
        <taxon>Bdelloidea</taxon>
        <taxon>Philodinida</taxon>
        <taxon>Philodinidae</taxon>
        <taxon>Rotaria</taxon>
    </lineage>
</organism>
<comment type="caution">
    <text evidence="1">The sequence shown here is derived from an EMBL/GenBank/DDBJ whole genome shotgun (WGS) entry which is preliminary data.</text>
</comment>
<evidence type="ECO:0000313" key="1">
    <source>
        <dbReference type="EMBL" id="CAF4120467.1"/>
    </source>
</evidence>